<dbReference type="Proteomes" id="UP001165145">
    <property type="component" value="Unassembled WGS sequence"/>
</dbReference>
<proteinExistence type="predicted"/>
<dbReference type="SUPFAM" id="SSF47413">
    <property type="entry name" value="lambda repressor-like DNA-binding domains"/>
    <property type="match status" value="1"/>
</dbReference>
<name>A0AAI9PD24_PECCC</name>
<dbReference type="AlphaFoldDB" id="A0AAI9PD24"/>
<dbReference type="Pfam" id="PF15943">
    <property type="entry name" value="YdaS_toxin"/>
    <property type="match status" value="1"/>
</dbReference>
<gene>
    <name evidence="2" type="ORF">Pcaca03_08650</name>
</gene>
<dbReference type="EMBL" id="BSRL01000001">
    <property type="protein sequence ID" value="GLV68421.1"/>
    <property type="molecule type" value="Genomic_DNA"/>
</dbReference>
<evidence type="ECO:0000259" key="1">
    <source>
        <dbReference type="PROSITE" id="PS50943"/>
    </source>
</evidence>
<sequence>MIMVREGIKRAIGIVGSQKKLADALGVSQPTVWRWLHGKKKPSIDSVKTIEKVTAGTVTCEELRPDVDWEYLRGTDRTHPEHQLSQLSPAPVIGK</sequence>
<dbReference type="InterPro" id="IPR010982">
    <property type="entry name" value="Lambda_DNA-bd_dom_sf"/>
</dbReference>
<protein>
    <recommendedName>
        <fullName evidence="1">HTH cro/C1-type domain-containing protein</fullName>
    </recommendedName>
</protein>
<dbReference type="Gene3D" id="1.10.260.40">
    <property type="entry name" value="lambda repressor-like DNA-binding domains"/>
    <property type="match status" value="1"/>
</dbReference>
<reference evidence="2" key="1">
    <citation type="submission" date="2023-02" db="EMBL/GenBank/DDBJ databases">
        <title>Pectobacterium carotovorum subsp. carotovorum NBRC 12380.</title>
        <authorList>
            <person name="Ichikawa N."/>
            <person name="Sato H."/>
            <person name="Tonouchi N."/>
        </authorList>
    </citation>
    <scope>NUCLEOTIDE SEQUENCE</scope>
    <source>
        <strain evidence="2">NBRC 12380</strain>
    </source>
</reference>
<dbReference type="InterPro" id="IPR001387">
    <property type="entry name" value="Cro/C1-type_HTH"/>
</dbReference>
<comment type="caution">
    <text evidence="2">The sequence shown here is derived from an EMBL/GenBank/DDBJ whole genome shotgun (WGS) entry which is preliminary data.</text>
</comment>
<dbReference type="InterPro" id="IPR031856">
    <property type="entry name" value="YdaS_toxin-like"/>
</dbReference>
<evidence type="ECO:0000313" key="3">
    <source>
        <dbReference type="Proteomes" id="UP001165145"/>
    </source>
</evidence>
<dbReference type="GO" id="GO:0003677">
    <property type="term" value="F:DNA binding"/>
    <property type="evidence" value="ECO:0007669"/>
    <property type="project" value="InterPro"/>
</dbReference>
<accession>A0AAI9PD24</accession>
<evidence type="ECO:0000313" key="2">
    <source>
        <dbReference type="EMBL" id="GLV68421.1"/>
    </source>
</evidence>
<dbReference type="CDD" id="cd00093">
    <property type="entry name" value="HTH_XRE"/>
    <property type="match status" value="1"/>
</dbReference>
<feature type="domain" description="HTH cro/C1-type" evidence="1">
    <location>
        <begin position="17"/>
        <end position="53"/>
    </location>
</feature>
<dbReference type="PROSITE" id="PS50943">
    <property type="entry name" value="HTH_CROC1"/>
    <property type="match status" value="1"/>
</dbReference>
<organism evidence="2 3">
    <name type="scientific">Pectobacterium carotovorum subsp. carotovorum</name>
    <name type="common">Erwinia carotovora subsp. carotovora</name>
    <dbReference type="NCBI Taxonomy" id="555"/>
    <lineage>
        <taxon>Bacteria</taxon>
        <taxon>Pseudomonadati</taxon>
        <taxon>Pseudomonadota</taxon>
        <taxon>Gammaproteobacteria</taxon>
        <taxon>Enterobacterales</taxon>
        <taxon>Pectobacteriaceae</taxon>
        <taxon>Pectobacterium</taxon>
    </lineage>
</organism>